<keyword evidence="14" id="KW-1185">Reference proteome</keyword>
<dbReference type="STRING" id="1093900.A0A507AGN7"/>
<evidence type="ECO:0000256" key="8">
    <source>
        <dbReference type="ARBA" id="ARBA00022989"/>
    </source>
</evidence>
<evidence type="ECO:0000256" key="9">
    <source>
        <dbReference type="ARBA" id="ARBA00023136"/>
    </source>
</evidence>
<dbReference type="GO" id="GO:0015031">
    <property type="term" value="P:protein transport"/>
    <property type="evidence" value="ECO:0007669"/>
    <property type="project" value="UniProtKB-KW"/>
</dbReference>
<evidence type="ECO:0000256" key="5">
    <source>
        <dbReference type="ARBA" id="ARBA00022824"/>
    </source>
</evidence>
<dbReference type="PANTHER" id="PTHR13050">
    <property type="entry name" value="USE1-LIKE PROTEIN"/>
    <property type="match status" value="1"/>
</dbReference>
<keyword evidence="7" id="KW-0653">Protein transport</keyword>
<dbReference type="InParanoid" id="A0A507AGN7"/>
<keyword evidence="5" id="KW-0256">Endoplasmic reticulum</keyword>
<evidence type="ECO:0000256" key="12">
    <source>
        <dbReference type="SAM" id="Phobius"/>
    </source>
</evidence>
<protein>
    <recommendedName>
        <fullName evidence="15">Synaptobrevin</fullName>
    </recommendedName>
</protein>
<dbReference type="GO" id="GO:0005789">
    <property type="term" value="C:endoplasmic reticulum membrane"/>
    <property type="evidence" value="ECO:0007669"/>
    <property type="project" value="UniProtKB-SubCell"/>
</dbReference>
<dbReference type="PANTHER" id="PTHR13050:SF7">
    <property type="entry name" value="VESICLE TRANSPORT PROTEIN USE1"/>
    <property type="match status" value="1"/>
</dbReference>
<feature type="region of interest" description="Disordered" evidence="11">
    <location>
        <begin position="131"/>
        <end position="226"/>
    </location>
</feature>
<feature type="coiled-coil region" evidence="10">
    <location>
        <begin position="83"/>
        <end position="110"/>
    </location>
</feature>
<name>A0A507AGN7_9PEZI</name>
<dbReference type="OrthoDB" id="3231855at2759"/>
<evidence type="ECO:0000256" key="7">
    <source>
        <dbReference type="ARBA" id="ARBA00022927"/>
    </source>
</evidence>
<dbReference type="GO" id="GO:0006890">
    <property type="term" value="P:retrograde vesicle-mediated transport, Golgi to endoplasmic reticulum"/>
    <property type="evidence" value="ECO:0007669"/>
    <property type="project" value="TreeGrafter"/>
</dbReference>
<evidence type="ECO:0000256" key="11">
    <source>
        <dbReference type="SAM" id="MobiDB-lite"/>
    </source>
</evidence>
<dbReference type="GO" id="GO:0031201">
    <property type="term" value="C:SNARE complex"/>
    <property type="evidence" value="ECO:0007669"/>
    <property type="project" value="TreeGrafter"/>
</dbReference>
<evidence type="ECO:0000256" key="10">
    <source>
        <dbReference type="SAM" id="Coils"/>
    </source>
</evidence>
<comment type="caution">
    <text evidence="13">The sequence shown here is derived from an EMBL/GenBank/DDBJ whole genome shotgun (WGS) entry which is preliminary data.</text>
</comment>
<keyword evidence="8 12" id="KW-1133">Transmembrane helix</keyword>
<evidence type="ECO:0000256" key="4">
    <source>
        <dbReference type="ARBA" id="ARBA00022692"/>
    </source>
</evidence>
<dbReference type="RefSeq" id="XP_030990666.1">
    <property type="nucleotide sequence ID" value="XM_031144509.1"/>
</dbReference>
<feature type="transmembrane region" description="Helical" evidence="12">
    <location>
        <begin position="317"/>
        <end position="337"/>
    </location>
</feature>
<dbReference type="InterPro" id="IPR019150">
    <property type="entry name" value="Vesicle_transport_protein_Use1"/>
</dbReference>
<dbReference type="GO" id="GO:0005484">
    <property type="term" value="F:SNAP receptor activity"/>
    <property type="evidence" value="ECO:0007669"/>
    <property type="project" value="TreeGrafter"/>
</dbReference>
<dbReference type="Pfam" id="PF09753">
    <property type="entry name" value="Use1"/>
    <property type="match status" value="1"/>
</dbReference>
<evidence type="ECO:0000256" key="1">
    <source>
        <dbReference type="ARBA" id="ARBA00004163"/>
    </source>
</evidence>
<keyword evidence="3" id="KW-0813">Transport</keyword>
<evidence type="ECO:0008006" key="15">
    <source>
        <dbReference type="Google" id="ProtNLM"/>
    </source>
</evidence>
<accession>A0A507AGN7</accession>
<dbReference type="GeneID" id="41976981"/>
<evidence type="ECO:0000256" key="2">
    <source>
        <dbReference type="ARBA" id="ARBA00007891"/>
    </source>
</evidence>
<feature type="coiled-coil region" evidence="10">
    <location>
        <begin position="21"/>
        <end position="48"/>
    </location>
</feature>
<reference evidence="13 14" key="1">
    <citation type="submission" date="2019-06" db="EMBL/GenBank/DDBJ databases">
        <title>Draft genome sequence of the filamentous fungus Phialemoniopsis curvata isolated from diesel fuel.</title>
        <authorList>
            <person name="Varaljay V.A."/>
            <person name="Lyon W.J."/>
            <person name="Crouch A.L."/>
            <person name="Drake C.E."/>
            <person name="Hollomon J.M."/>
            <person name="Nadeau L.J."/>
            <person name="Nunn H.S."/>
            <person name="Stevenson B.S."/>
            <person name="Bojanowski C.L."/>
            <person name="Crookes-Goodson W.J."/>
        </authorList>
    </citation>
    <scope>NUCLEOTIDE SEQUENCE [LARGE SCALE GENOMIC DNA]</scope>
    <source>
        <strain evidence="13 14">D216</strain>
    </source>
</reference>
<evidence type="ECO:0000256" key="6">
    <source>
        <dbReference type="ARBA" id="ARBA00022892"/>
    </source>
</evidence>
<dbReference type="EMBL" id="SKBQ01000070">
    <property type="protein sequence ID" value="TPX08955.1"/>
    <property type="molecule type" value="Genomic_DNA"/>
</dbReference>
<keyword evidence="10" id="KW-0175">Coiled coil</keyword>
<evidence type="ECO:0000313" key="14">
    <source>
        <dbReference type="Proteomes" id="UP000319257"/>
    </source>
</evidence>
<dbReference type="AlphaFoldDB" id="A0A507AGN7"/>
<comment type="similarity">
    <text evidence="2">Belongs to the USE1 family.</text>
</comment>
<proteinExistence type="inferred from homology"/>
<keyword evidence="4 12" id="KW-0812">Transmembrane</keyword>
<dbReference type="Proteomes" id="UP000319257">
    <property type="component" value="Unassembled WGS sequence"/>
</dbReference>
<gene>
    <name evidence="13" type="ORF">E0L32_009534</name>
</gene>
<feature type="compositionally biased region" description="Acidic residues" evidence="11">
    <location>
        <begin position="141"/>
        <end position="153"/>
    </location>
</feature>
<evidence type="ECO:0000313" key="13">
    <source>
        <dbReference type="EMBL" id="TPX08955.1"/>
    </source>
</evidence>
<keyword evidence="6" id="KW-0931">ER-Golgi transport</keyword>
<keyword evidence="9 12" id="KW-0472">Membrane</keyword>
<comment type="subcellular location">
    <subcellularLocation>
        <location evidence="1">Endoplasmic reticulum membrane</location>
        <topology evidence="1">Single-pass type IV membrane protein</topology>
    </subcellularLocation>
</comment>
<organism evidence="13 14">
    <name type="scientific">Thyridium curvatum</name>
    <dbReference type="NCBI Taxonomy" id="1093900"/>
    <lineage>
        <taxon>Eukaryota</taxon>
        <taxon>Fungi</taxon>
        <taxon>Dikarya</taxon>
        <taxon>Ascomycota</taxon>
        <taxon>Pezizomycotina</taxon>
        <taxon>Sordariomycetes</taxon>
        <taxon>Sordariomycetidae</taxon>
        <taxon>Thyridiales</taxon>
        <taxon>Thyridiaceae</taxon>
        <taxon>Thyridium</taxon>
    </lineage>
</organism>
<evidence type="ECO:0000256" key="3">
    <source>
        <dbReference type="ARBA" id="ARBA00022448"/>
    </source>
</evidence>
<sequence length="342" mass="38400">MARITNSPFAPAPGAIKRDPLLDLNRLLSRLEQNILHANAELERRLRRDEYERTKTRYNIETARKWLTTLEQDALGVKVHSRRQELQADLNKKRALINELFERVDDLENMGWDDGDSDSEGEDLLADIIETPSESTGNDTAETEEAAAEEATEAPEAQSVADQPLSAQPAAQKESTGTDSNRHQARPAVVPETAPSQTLRARGRPNKLESEQDTAQTTSSDLFEGRRRTSISAVATEEAMLDHHRHEQEALAEDILRMAKALKEKSMTTARLLEEDKDILDRAGECMYASDRGLESAGRKMSALTRMTEGKGWLGRMMLYGMVWGMMAVLILIFLFLPKLRL</sequence>